<dbReference type="SUPFAM" id="SSF51735">
    <property type="entry name" value="NAD(P)-binding Rossmann-fold domains"/>
    <property type="match status" value="1"/>
</dbReference>
<dbReference type="PANTHER" id="PTHR43060:SF15">
    <property type="entry name" value="3-HYDROXYISOBUTYRATE DEHYDROGENASE-LIKE 1, MITOCHONDRIAL-RELATED"/>
    <property type="match status" value="1"/>
</dbReference>
<dbReference type="Gene3D" id="1.10.1040.10">
    <property type="entry name" value="N-(1-d-carboxylethyl)-l-norvaline Dehydrogenase, domain 2"/>
    <property type="match status" value="1"/>
</dbReference>
<accession>A0ABZ0EC60</accession>
<gene>
    <name evidence="4" type="ORF">RW095_00815</name>
</gene>
<evidence type="ECO:0000313" key="5">
    <source>
        <dbReference type="Proteomes" id="UP001302652"/>
    </source>
</evidence>
<proteinExistence type="inferred from homology"/>
<dbReference type="PROSITE" id="PS00895">
    <property type="entry name" value="3_HYDROXYISOBUT_DH"/>
    <property type="match status" value="1"/>
</dbReference>
<reference evidence="4 5" key="1">
    <citation type="submission" date="2023-10" db="EMBL/GenBank/DDBJ databases">
        <title>Surface-active antibiotics is a multifunctional adaptation for post-fire microbes.</title>
        <authorList>
            <person name="Liu M.D."/>
            <person name="Du Y."/>
            <person name="Koupaei S.K."/>
            <person name="Kim N.R."/>
            <person name="Zhang W."/>
            <person name="Traxler M.F."/>
        </authorList>
    </citation>
    <scope>NUCLEOTIDE SEQUENCE [LARGE SCALE GENOMIC DNA]</scope>
    <source>
        <strain evidence="4 5">F3</strain>
    </source>
</reference>
<organism evidence="4 5">
    <name type="scientific">Paraburkholderia kirstenboschensis</name>
    <dbReference type="NCBI Taxonomy" id="1245436"/>
    <lineage>
        <taxon>Bacteria</taxon>
        <taxon>Pseudomonadati</taxon>
        <taxon>Pseudomonadota</taxon>
        <taxon>Betaproteobacteria</taxon>
        <taxon>Burkholderiales</taxon>
        <taxon>Burkholderiaceae</taxon>
        <taxon>Paraburkholderia</taxon>
    </lineage>
</organism>
<comment type="similarity">
    <text evidence="1">Belongs to the HIBADH-related family.</text>
</comment>
<feature type="domain" description="6-phosphogluconate dehydrogenase NADP-binding" evidence="2">
    <location>
        <begin position="63"/>
        <end position="222"/>
    </location>
</feature>
<dbReference type="InterPro" id="IPR029154">
    <property type="entry name" value="HIBADH-like_NADP-bd"/>
</dbReference>
<dbReference type="EMBL" id="CP136511">
    <property type="protein sequence ID" value="WOD14099.1"/>
    <property type="molecule type" value="Genomic_DNA"/>
</dbReference>
<evidence type="ECO:0000313" key="4">
    <source>
        <dbReference type="EMBL" id="WOD14099.1"/>
    </source>
</evidence>
<sequence length="355" mass="37407">MVKRHLFAATTLTGASTHAYRVAFRMTLCKRLASNLHDASSQELHSENDLSGDESMSASRESTVGFVGLGMMGGPMAKNILNAGHTLVVYDVDPNKVDRCVALGARPADAPDDVGRQASIVVTMVDTTAQAEEVITGARGVVASAQAGDVIVSMSTIDPAALKKMRETLVPHGADLIDAPVSGMERGAHEGTLKAFVGGTPEALERVRPVLQAMTSEIIHFGPIGQGTTMKLVNNMLVQVAWISIAEALALGAKAGLDPKQMVDVIGNATGNSIAFQYSAPRILAREFDGIRMDITYKDIELQTSLAKALQVPMFIANVAQQVYQMGRAAGLGGEDGGSAIVKIYEQMTGVKVTG</sequence>
<dbReference type="InterPro" id="IPR006115">
    <property type="entry name" value="6PGDH_NADP-bd"/>
</dbReference>
<dbReference type="GO" id="GO:0016491">
    <property type="term" value="F:oxidoreductase activity"/>
    <property type="evidence" value="ECO:0007669"/>
    <property type="project" value="UniProtKB-KW"/>
</dbReference>
<dbReference type="RefSeq" id="WP_317015871.1">
    <property type="nucleotide sequence ID" value="NZ_CP136511.1"/>
</dbReference>
<evidence type="ECO:0000256" key="1">
    <source>
        <dbReference type="ARBA" id="ARBA00009080"/>
    </source>
</evidence>
<dbReference type="Gene3D" id="3.40.50.720">
    <property type="entry name" value="NAD(P)-binding Rossmann-like Domain"/>
    <property type="match status" value="1"/>
</dbReference>
<dbReference type="SUPFAM" id="SSF48179">
    <property type="entry name" value="6-phosphogluconate dehydrogenase C-terminal domain-like"/>
    <property type="match status" value="1"/>
</dbReference>
<name>A0ABZ0EC60_9BURK</name>
<dbReference type="Pfam" id="PF03446">
    <property type="entry name" value="NAD_binding_2"/>
    <property type="match status" value="1"/>
</dbReference>
<dbReference type="Pfam" id="PF14833">
    <property type="entry name" value="NAD_binding_11"/>
    <property type="match status" value="1"/>
</dbReference>
<dbReference type="InterPro" id="IPR036291">
    <property type="entry name" value="NAD(P)-bd_dom_sf"/>
</dbReference>
<dbReference type="Proteomes" id="UP001302652">
    <property type="component" value="Chromosome 3"/>
</dbReference>
<evidence type="ECO:0000259" key="3">
    <source>
        <dbReference type="Pfam" id="PF14833"/>
    </source>
</evidence>
<protein>
    <submittedName>
        <fullName evidence="4">NAD(P)-dependent oxidoreductase</fullName>
        <ecNumber evidence="4">1.1.-.-</ecNumber>
    </submittedName>
</protein>
<dbReference type="EC" id="1.1.-.-" evidence="4"/>
<dbReference type="InterPro" id="IPR002204">
    <property type="entry name" value="3-OH-isobutyrate_DH-rel_CS"/>
</dbReference>
<feature type="domain" description="3-hydroxyisobutyrate dehydrogenase-like NAD-binding" evidence="3">
    <location>
        <begin position="225"/>
        <end position="344"/>
    </location>
</feature>
<keyword evidence="4" id="KW-0560">Oxidoreductase</keyword>
<evidence type="ECO:0000259" key="2">
    <source>
        <dbReference type="Pfam" id="PF03446"/>
    </source>
</evidence>
<dbReference type="InterPro" id="IPR008927">
    <property type="entry name" value="6-PGluconate_DH-like_C_sf"/>
</dbReference>
<keyword evidence="5" id="KW-1185">Reference proteome</keyword>
<dbReference type="PANTHER" id="PTHR43060">
    <property type="entry name" value="3-HYDROXYISOBUTYRATE DEHYDROGENASE-LIKE 1, MITOCHONDRIAL-RELATED"/>
    <property type="match status" value="1"/>
</dbReference>
<dbReference type="InterPro" id="IPR013328">
    <property type="entry name" value="6PGD_dom2"/>
</dbReference>